<dbReference type="CDD" id="cd00433">
    <property type="entry name" value="Peptidase_M17"/>
    <property type="match status" value="1"/>
</dbReference>
<dbReference type="NCBIfam" id="NF002074">
    <property type="entry name" value="PRK00913.1-4"/>
    <property type="match status" value="1"/>
</dbReference>
<dbReference type="GO" id="GO:0005737">
    <property type="term" value="C:cytoplasm"/>
    <property type="evidence" value="ECO:0007669"/>
    <property type="project" value="UniProtKB-SubCell"/>
</dbReference>
<sequence>MKIAYAQNALPQSGVLAITVSQGRGLGSLGAELDQKAGGALARAMEAGRYTGKADETLTLLAPAGTEYSRILLVGIGAAEKVTDLAAQSLGGTVAASLARAGDSDATLVLDGHDGLVLSPAAFAAHVGYGARLRSYRFDKYKTKEPKDQKPTLKKLTLATAEHAAAKKAYGKLDKVADGVFLTRDVVSEPPNVIYPETLAERCQALTELGVKVEVLDEKQMKKLGMGALLGVGQGSARPPRLVIMRWDGGEKGAAPLAFVGKGVTFDTGGISIKPAAGMEDMKWDMAGSGAVIGLMAALAGRKAKANVVGVVALVENMPDGNAQRPGDVVTTMSGQTIEVLNTDAEGRLILADALWYTQATFKPRFMVDLATLTGAIIVSLGNEHAGLFSNNDELSQRLTDAGLKTGETLWRLPLGAAYDKDIDCDVADMKNIGSPGKAGSIIGAVFLQRFVNDVPWAHLDIAGTAWSKKDGGTVPKGATGYGVRLLDRLVADHYEG</sequence>
<feature type="domain" description="Cytosol aminopeptidase" evidence="9">
    <location>
        <begin position="342"/>
        <end position="349"/>
    </location>
</feature>
<evidence type="ECO:0000256" key="5">
    <source>
        <dbReference type="ARBA" id="ARBA00022670"/>
    </source>
</evidence>
<feature type="binding site" evidence="8">
    <location>
        <position position="346"/>
    </location>
    <ligand>
        <name>Mn(2+)</name>
        <dbReference type="ChEBI" id="CHEBI:29035"/>
        <label>2</label>
    </ligand>
</feature>
<reference evidence="10 11" key="1">
    <citation type="submission" date="2019-06" db="EMBL/GenBank/DDBJ databases">
        <title>Genomic Encyclopedia of Type Strains, Phase IV (KMG-V): Genome sequencing to study the core and pangenomes of soil and plant-associated prokaryotes.</title>
        <authorList>
            <person name="Whitman W."/>
        </authorList>
    </citation>
    <scope>NUCLEOTIDE SEQUENCE [LARGE SCALE GENOMIC DNA]</scope>
    <source>
        <strain evidence="10 11">BR 11622</strain>
    </source>
</reference>
<comment type="subcellular location">
    <subcellularLocation>
        <location evidence="8">Cytoplasm</location>
    </subcellularLocation>
</comment>
<dbReference type="InterPro" id="IPR008283">
    <property type="entry name" value="Peptidase_M17_N"/>
</dbReference>
<feature type="binding site" evidence="8">
    <location>
        <position position="267"/>
    </location>
    <ligand>
        <name>Mn(2+)</name>
        <dbReference type="ChEBI" id="CHEBI:29035"/>
        <label>1</label>
    </ligand>
</feature>
<comment type="catalytic activity">
    <reaction evidence="1 8">
        <text>Release of an N-terminal amino acid, Xaa-|-Yaa-, in which Xaa is preferably Leu, but may be other amino acids including Pro although not Arg or Lys, and Yaa may be Pro. Amino acid amides and methyl esters are also readily hydrolyzed, but rates on arylamides are exceedingly low.</text>
        <dbReference type="EC" id="3.4.11.1"/>
    </reaction>
</comment>
<dbReference type="Pfam" id="PF00883">
    <property type="entry name" value="Peptidase_M17"/>
    <property type="match status" value="1"/>
</dbReference>
<keyword evidence="11" id="KW-1185">Reference proteome</keyword>
<dbReference type="EC" id="3.4.11.1" evidence="8"/>
<dbReference type="NCBIfam" id="NF002083">
    <property type="entry name" value="PRK00913.3-5"/>
    <property type="match status" value="1"/>
</dbReference>
<dbReference type="NCBIfam" id="NF002075">
    <property type="entry name" value="PRK00913.2-2"/>
    <property type="match status" value="1"/>
</dbReference>
<dbReference type="GO" id="GO:0070006">
    <property type="term" value="F:metalloaminopeptidase activity"/>
    <property type="evidence" value="ECO:0007669"/>
    <property type="project" value="InterPro"/>
</dbReference>
<dbReference type="Gene3D" id="3.40.220.10">
    <property type="entry name" value="Leucine Aminopeptidase, subunit E, domain 1"/>
    <property type="match status" value="1"/>
</dbReference>
<dbReference type="SUPFAM" id="SSF53187">
    <property type="entry name" value="Zn-dependent exopeptidases"/>
    <property type="match status" value="1"/>
</dbReference>
<feature type="binding site" evidence="8">
    <location>
        <position position="344"/>
    </location>
    <ligand>
        <name>Mn(2+)</name>
        <dbReference type="ChEBI" id="CHEBI:29035"/>
        <label>1</label>
    </ligand>
</feature>
<protein>
    <recommendedName>
        <fullName evidence="8">Probable cytosol aminopeptidase</fullName>
        <ecNumber evidence="8">3.4.11.1</ecNumber>
    </recommendedName>
    <alternativeName>
        <fullName evidence="8">Leucine aminopeptidase</fullName>
        <shortName evidence="8">LAP</shortName>
        <ecNumber evidence="8">3.4.11.10</ecNumber>
    </alternativeName>
    <alternativeName>
        <fullName evidence="8">Leucyl aminopeptidase</fullName>
    </alternativeName>
</protein>
<dbReference type="SUPFAM" id="SSF52949">
    <property type="entry name" value="Macro domain-like"/>
    <property type="match status" value="1"/>
</dbReference>
<feature type="binding site" evidence="8">
    <location>
        <position position="262"/>
    </location>
    <ligand>
        <name>Mn(2+)</name>
        <dbReference type="ChEBI" id="CHEBI:29035"/>
        <label>2</label>
    </ligand>
</feature>
<feature type="active site" evidence="8">
    <location>
        <position position="348"/>
    </location>
</feature>
<feature type="binding site" evidence="8">
    <location>
        <position position="267"/>
    </location>
    <ligand>
        <name>Mn(2+)</name>
        <dbReference type="ChEBI" id="CHEBI:29035"/>
        <label>2</label>
    </ligand>
</feature>
<accession>A0A560HBG8</accession>
<dbReference type="InterPro" id="IPR000819">
    <property type="entry name" value="Peptidase_M17_C"/>
</dbReference>
<proteinExistence type="inferred from homology"/>
<keyword evidence="8" id="KW-0963">Cytoplasm</keyword>
<dbReference type="EMBL" id="VITR01000004">
    <property type="protein sequence ID" value="TWB43705.1"/>
    <property type="molecule type" value="Genomic_DNA"/>
</dbReference>
<dbReference type="PANTHER" id="PTHR11963:SF23">
    <property type="entry name" value="CYTOSOL AMINOPEPTIDASE"/>
    <property type="match status" value="1"/>
</dbReference>
<organism evidence="10 11">
    <name type="scientific">Nitrospirillum amazonense</name>
    <dbReference type="NCBI Taxonomy" id="28077"/>
    <lineage>
        <taxon>Bacteria</taxon>
        <taxon>Pseudomonadati</taxon>
        <taxon>Pseudomonadota</taxon>
        <taxon>Alphaproteobacteria</taxon>
        <taxon>Rhodospirillales</taxon>
        <taxon>Azospirillaceae</taxon>
        <taxon>Nitrospirillum</taxon>
    </lineage>
</organism>
<dbReference type="PANTHER" id="PTHR11963">
    <property type="entry name" value="LEUCINE AMINOPEPTIDASE-RELATED"/>
    <property type="match status" value="1"/>
</dbReference>
<comment type="function">
    <text evidence="8">Presumably involved in the processing and regular turnover of intracellular proteins. Catalyzes the removal of unsubstituted N-terminal amino acids from various peptides.</text>
</comment>
<comment type="catalytic activity">
    <reaction evidence="2 8">
        <text>Release of an N-terminal amino acid, preferentially leucine, but not glutamic or aspartic acids.</text>
        <dbReference type="EC" id="3.4.11.10"/>
    </reaction>
</comment>
<keyword evidence="6 8" id="KW-0378">Hydrolase</keyword>
<dbReference type="InterPro" id="IPR023042">
    <property type="entry name" value="Peptidase_M17_leu_NH2_pept"/>
</dbReference>
<dbReference type="Proteomes" id="UP000315751">
    <property type="component" value="Unassembled WGS sequence"/>
</dbReference>
<dbReference type="RefSeq" id="WP_145730667.1">
    <property type="nucleotide sequence ID" value="NZ_VITR01000004.1"/>
</dbReference>
<feature type="binding site" evidence="8">
    <location>
        <position position="285"/>
    </location>
    <ligand>
        <name>Mn(2+)</name>
        <dbReference type="ChEBI" id="CHEBI:29035"/>
        <label>2</label>
    </ligand>
</feature>
<evidence type="ECO:0000313" key="10">
    <source>
        <dbReference type="EMBL" id="TWB43705.1"/>
    </source>
</evidence>
<feature type="active site" evidence="8">
    <location>
        <position position="274"/>
    </location>
</feature>
<dbReference type="InterPro" id="IPR043472">
    <property type="entry name" value="Macro_dom-like"/>
</dbReference>
<dbReference type="NCBIfam" id="NF002077">
    <property type="entry name" value="PRK00913.2-4"/>
    <property type="match status" value="1"/>
</dbReference>
<evidence type="ECO:0000256" key="2">
    <source>
        <dbReference type="ARBA" id="ARBA00000967"/>
    </source>
</evidence>
<dbReference type="GO" id="GO:0006508">
    <property type="term" value="P:proteolysis"/>
    <property type="evidence" value="ECO:0007669"/>
    <property type="project" value="UniProtKB-KW"/>
</dbReference>
<feature type="binding site" evidence="8">
    <location>
        <position position="346"/>
    </location>
    <ligand>
        <name>Mn(2+)</name>
        <dbReference type="ChEBI" id="CHEBI:29035"/>
        <label>1</label>
    </ligand>
</feature>
<evidence type="ECO:0000256" key="4">
    <source>
        <dbReference type="ARBA" id="ARBA00022438"/>
    </source>
</evidence>
<evidence type="ECO:0000256" key="1">
    <source>
        <dbReference type="ARBA" id="ARBA00000135"/>
    </source>
</evidence>
<dbReference type="Pfam" id="PF02789">
    <property type="entry name" value="Peptidase_M17_N"/>
    <property type="match status" value="1"/>
</dbReference>
<comment type="cofactor">
    <cofactor evidence="8">
        <name>Mn(2+)</name>
        <dbReference type="ChEBI" id="CHEBI:29035"/>
    </cofactor>
    <text evidence="8">Binds 2 manganese ions per subunit.</text>
</comment>
<dbReference type="PRINTS" id="PR00481">
    <property type="entry name" value="LAMNOPPTDASE"/>
</dbReference>
<dbReference type="GO" id="GO:0030145">
    <property type="term" value="F:manganese ion binding"/>
    <property type="evidence" value="ECO:0007669"/>
    <property type="project" value="UniProtKB-UniRule"/>
</dbReference>
<comment type="caution">
    <text evidence="10">The sequence shown here is derived from an EMBL/GenBank/DDBJ whole genome shotgun (WGS) entry which is preliminary data.</text>
</comment>
<keyword evidence="8" id="KW-0479">Metal-binding</keyword>
<dbReference type="NCBIfam" id="NF002073">
    <property type="entry name" value="PRK00913.1-2"/>
    <property type="match status" value="1"/>
</dbReference>
<keyword evidence="5 8" id="KW-0645">Protease</keyword>
<comment type="similarity">
    <text evidence="3 8">Belongs to the peptidase M17 family.</text>
</comment>
<dbReference type="InterPro" id="IPR011356">
    <property type="entry name" value="Leucine_aapep/pepB"/>
</dbReference>
<keyword evidence="4 8" id="KW-0031">Aminopeptidase</keyword>
<gene>
    <name evidence="8" type="primary">pepA</name>
    <name evidence="10" type="ORF">FBZ90_10492</name>
</gene>
<evidence type="ECO:0000256" key="8">
    <source>
        <dbReference type="HAMAP-Rule" id="MF_00181"/>
    </source>
</evidence>
<evidence type="ECO:0000259" key="9">
    <source>
        <dbReference type="PROSITE" id="PS00631"/>
    </source>
</evidence>
<name>A0A560HBG8_9PROT</name>
<evidence type="ECO:0000256" key="7">
    <source>
        <dbReference type="ARBA" id="ARBA00023211"/>
    </source>
</evidence>
<dbReference type="AlphaFoldDB" id="A0A560HBG8"/>
<evidence type="ECO:0000313" key="11">
    <source>
        <dbReference type="Proteomes" id="UP000315751"/>
    </source>
</evidence>
<evidence type="ECO:0000256" key="6">
    <source>
        <dbReference type="ARBA" id="ARBA00022801"/>
    </source>
</evidence>
<dbReference type="EC" id="3.4.11.10" evidence="8"/>
<evidence type="ECO:0000256" key="3">
    <source>
        <dbReference type="ARBA" id="ARBA00009528"/>
    </source>
</evidence>
<dbReference type="OrthoDB" id="9809354at2"/>
<dbReference type="Gene3D" id="3.40.630.10">
    <property type="entry name" value="Zn peptidases"/>
    <property type="match status" value="1"/>
</dbReference>
<dbReference type="PROSITE" id="PS00631">
    <property type="entry name" value="CYTOSOL_AP"/>
    <property type="match status" value="1"/>
</dbReference>
<dbReference type="HAMAP" id="MF_00181">
    <property type="entry name" value="Cytosol_peptidase_M17"/>
    <property type="match status" value="1"/>
</dbReference>
<keyword evidence="7 8" id="KW-0464">Manganese</keyword>